<reference evidence="1 2" key="1">
    <citation type="journal article" date="2021" name="bioRxiv">
        <title>The Gossypium anomalum genome as a resource for cotton improvement and evolutionary analysis of hybrid incompatibility.</title>
        <authorList>
            <person name="Grover C.E."/>
            <person name="Yuan D."/>
            <person name="Arick M.A."/>
            <person name="Miller E.R."/>
            <person name="Hu G."/>
            <person name="Peterson D.G."/>
            <person name="Wendel J.F."/>
            <person name="Udall J.A."/>
        </authorList>
    </citation>
    <scope>NUCLEOTIDE SEQUENCE [LARGE SCALE GENOMIC DNA]</scope>
    <source>
        <strain evidence="1">JFW-Udall</strain>
        <tissue evidence="1">Leaf</tissue>
    </source>
</reference>
<gene>
    <name evidence="1" type="ORF">CXB51_034202</name>
</gene>
<accession>A0A8J5Y0Y9</accession>
<organism evidence="1 2">
    <name type="scientific">Gossypium anomalum</name>
    <dbReference type="NCBI Taxonomy" id="47600"/>
    <lineage>
        <taxon>Eukaryota</taxon>
        <taxon>Viridiplantae</taxon>
        <taxon>Streptophyta</taxon>
        <taxon>Embryophyta</taxon>
        <taxon>Tracheophyta</taxon>
        <taxon>Spermatophyta</taxon>
        <taxon>Magnoliopsida</taxon>
        <taxon>eudicotyledons</taxon>
        <taxon>Gunneridae</taxon>
        <taxon>Pentapetalae</taxon>
        <taxon>rosids</taxon>
        <taxon>malvids</taxon>
        <taxon>Malvales</taxon>
        <taxon>Malvaceae</taxon>
        <taxon>Malvoideae</taxon>
        <taxon>Gossypium</taxon>
    </lineage>
</organism>
<evidence type="ECO:0000313" key="2">
    <source>
        <dbReference type="Proteomes" id="UP000701853"/>
    </source>
</evidence>
<name>A0A8J5Y0Y9_9ROSI</name>
<sequence length="110" mass="12437">MPNGKEDNKPMMMLDIVMQGAAPIIAELPLPALSPVTVGNQNGFYSLEKQMRSSIGCYLFASCYMCCCGYLRSTRRDKEELLVPYVSEVRWIVEWDAGERRAARGLKQQL</sequence>
<evidence type="ECO:0000313" key="1">
    <source>
        <dbReference type="EMBL" id="KAG8472452.1"/>
    </source>
</evidence>
<dbReference type="OrthoDB" id="10502515at2759"/>
<keyword evidence="2" id="KW-1185">Reference proteome</keyword>
<dbReference type="EMBL" id="JAHUZN010000013">
    <property type="protein sequence ID" value="KAG8472452.1"/>
    <property type="molecule type" value="Genomic_DNA"/>
</dbReference>
<protein>
    <submittedName>
        <fullName evidence="1">Uncharacterized protein</fullName>
    </submittedName>
</protein>
<dbReference type="AlphaFoldDB" id="A0A8J5Y0Y9"/>
<proteinExistence type="predicted"/>
<comment type="caution">
    <text evidence="1">The sequence shown here is derived from an EMBL/GenBank/DDBJ whole genome shotgun (WGS) entry which is preliminary data.</text>
</comment>
<dbReference type="Proteomes" id="UP000701853">
    <property type="component" value="Chromosome 13"/>
</dbReference>